<name>A0A8X7BV68_9ARAC</name>
<comment type="caution">
    <text evidence="3">The sequence shown here is derived from an EMBL/GenBank/DDBJ whole genome shotgun (WGS) entry which is preliminary data.</text>
</comment>
<keyword evidence="1" id="KW-0560">Oxidoreductase</keyword>
<keyword evidence="1" id="KW-0521">NADP</keyword>
<dbReference type="EMBL" id="BMAV01004626">
    <property type="protein sequence ID" value="GFY45105.1"/>
    <property type="molecule type" value="Genomic_DNA"/>
</dbReference>
<dbReference type="InterPro" id="IPR013120">
    <property type="entry name" value="FAR_NAD-bd"/>
</dbReference>
<dbReference type="Proteomes" id="UP000886998">
    <property type="component" value="Unassembled WGS sequence"/>
</dbReference>
<dbReference type="Pfam" id="PF03564">
    <property type="entry name" value="DUF1759"/>
    <property type="match status" value="1"/>
</dbReference>
<sequence length="283" mass="32241">MPKSKEKQNKYQSITEFYDGKSIFITGAAGFLGAVLLEILLRCFPGIQAIYILLRSKKGVSPQERRKETFSKQLFDELKKTNPSALDKVHVVAGDIALPNMGMSEEDLLKVTENVTMVFHCAACISFFKPLRYIFQQNVGGVNNAIELCKKLKHCEIFVDTSTAYSNCNHELIVEERIYGIPYPAERFLEYFDSVHNHENAISQANSKLKLEIKLPEIPLPVFRGRYDEWPSFKSQFDNVITNNNDLCVSESQKLYYFKASLQGDAKLLEAVDDSFESRSSQH</sequence>
<keyword evidence="1" id="KW-0443">Lipid metabolism</keyword>
<dbReference type="GO" id="GO:0102965">
    <property type="term" value="F:alcohol-forming long-chain fatty acyl-CoA reductase activity"/>
    <property type="evidence" value="ECO:0007669"/>
    <property type="project" value="UniProtKB-EC"/>
</dbReference>
<dbReference type="AlphaFoldDB" id="A0A8X7BV68"/>
<protein>
    <recommendedName>
        <fullName evidence="1">Fatty acyl-CoA reductase</fullName>
        <ecNumber evidence="1">1.2.1.84</ecNumber>
    </recommendedName>
</protein>
<dbReference type="SUPFAM" id="SSF51735">
    <property type="entry name" value="NAD(P)-binding Rossmann-fold domains"/>
    <property type="match status" value="1"/>
</dbReference>
<feature type="domain" description="Thioester reductase (TE)" evidence="2">
    <location>
        <begin position="25"/>
        <end position="183"/>
    </location>
</feature>
<proteinExistence type="inferred from homology"/>
<keyword evidence="1" id="KW-0472">Membrane</keyword>
<dbReference type="PANTHER" id="PTHR11011">
    <property type="entry name" value="MALE STERILITY PROTEIN 2-RELATED"/>
    <property type="match status" value="1"/>
</dbReference>
<keyword evidence="1" id="KW-0444">Lipid biosynthesis</keyword>
<dbReference type="InterPro" id="IPR026055">
    <property type="entry name" value="FAR"/>
</dbReference>
<comment type="function">
    <text evidence="1">Catalyzes the reduction of fatty acyl-CoA to fatty alcohols.</text>
</comment>
<feature type="transmembrane region" description="Helical" evidence="1">
    <location>
        <begin position="21"/>
        <end position="41"/>
    </location>
</feature>
<evidence type="ECO:0000259" key="2">
    <source>
        <dbReference type="Pfam" id="PF07993"/>
    </source>
</evidence>
<evidence type="ECO:0000313" key="3">
    <source>
        <dbReference type="EMBL" id="GFY45105.1"/>
    </source>
</evidence>
<dbReference type="InterPro" id="IPR005312">
    <property type="entry name" value="DUF1759"/>
</dbReference>
<evidence type="ECO:0000313" key="4">
    <source>
        <dbReference type="Proteomes" id="UP000886998"/>
    </source>
</evidence>
<dbReference type="Gene3D" id="3.40.50.720">
    <property type="entry name" value="NAD(P)-binding Rossmann-like Domain"/>
    <property type="match status" value="1"/>
</dbReference>
<keyword evidence="1" id="KW-0812">Transmembrane</keyword>
<dbReference type="GO" id="GO:0005777">
    <property type="term" value="C:peroxisome"/>
    <property type="evidence" value="ECO:0007669"/>
    <property type="project" value="TreeGrafter"/>
</dbReference>
<comment type="catalytic activity">
    <reaction evidence="1">
        <text>a long-chain fatty acyl-CoA + 2 NADPH + 2 H(+) = a long-chain primary fatty alcohol + 2 NADP(+) + CoA</text>
        <dbReference type="Rhea" id="RHEA:52716"/>
        <dbReference type="ChEBI" id="CHEBI:15378"/>
        <dbReference type="ChEBI" id="CHEBI:57287"/>
        <dbReference type="ChEBI" id="CHEBI:57783"/>
        <dbReference type="ChEBI" id="CHEBI:58349"/>
        <dbReference type="ChEBI" id="CHEBI:77396"/>
        <dbReference type="ChEBI" id="CHEBI:83139"/>
        <dbReference type="EC" id="1.2.1.84"/>
    </reaction>
</comment>
<gene>
    <name evidence="3" type="primary">NCL1_17913</name>
    <name evidence="3" type="ORF">TNIN_424861</name>
</gene>
<dbReference type="InterPro" id="IPR036291">
    <property type="entry name" value="NAD(P)-bd_dom_sf"/>
</dbReference>
<keyword evidence="1" id="KW-1133">Transmembrane helix</keyword>
<dbReference type="EC" id="1.2.1.84" evidence="1"/>
<dbReference type="GO" id="GO:0080019">
    <property type="term" value="F:alcohol-forming very long-chain fatty acyl-CoA reductase activity"/>
    <property type="evidence" value="ECO:0007669"/>
    <property type="project" value="InterPro"/>
</dbReference>
<dbReference type="GO" id="GO:0035336">
    <property type="term" value="P:long-chain fatty-acyl-CoA metabolic process"/>
    <property type="evidence" value="ECO:0007669"/>
    <property type="project" value="TreeGrafter"/>
</dbReference>
<keyword evidence="4" id="KW-1185">Reference proteome</keyword>
<organism evidence="3 4">
    <name type="scientific">Trichonephila inaurata madagascariensis</name>
    <dbReference type="NCBI Taxonomy" id="2747483"/>
    <lineage>
        <taxon>Eukaryota</taxon>
        <taxon>Metazoa</taxon>
        <taxon>Ecdysozoa</taxon>
        <taxon>Arthropoda</taxon>
        <taxon>Chelicerata</taxon>
        <taxon>Arachnida</taxon>
        <taxon>Araneae</taxon>
        <taxon>Araneomorphae</taxon>
        <taxon>Entelegynae</taxon>
        <taxon>Araneoidea</taxon>
        <taxon>Nephilidae</taxon>
        <taxon>Trichonephila</taxon>
        <taxon>Trichonephila inaurata</taxon>
    </lineage>
</organism>
<dbReference type="PANTHER" id="PTHR11011:SF45">
    <property type="entry name" value="FATTY ACYL-COA REDUCTASE CG8306-RELATED"/>
    <property type="match status" value="1"/>
</dbReference>
<comment type="similarity">
    <text evidence="1">Belongs to the fatty acyl-CoA reductase family.</text>
</comment>
<reference evidence="3" key="1">
    <citation type="submission" date="2020-08" db="EMBL/GenBank/DDBJ databases">
        <title>Multicomponent nature underlies the extraordinary mechanical properties of spider dragline silk.</title>
        <authorList>
            <person name="Kono N."/>
            <person name="Nakamura H."/>
            <person name="Mori M."/>
            <person name="Yoshida Y."/>
            <person name="Ohtoshi R."/>
            <person name="Malay A.D."/>
            <person name="Moran D.A.P."/>
            <person name="Tomita M."/>
            <person name="Numata K."/>
            <person name="Arakawa K."/>
        </authorList>
    </citation>
    <scope>NUCLEOTIDE SEQUENCE</scope>
</reference>
<accession>A0A8X7BV68</accession>
<dbReference type="OrthoDB" id="7444419at2759"/>
<evidence type="ECO:0000256" key="1">
    <source>
        <dbReference type="RuleBase" id="RU363097"/>
    </source>
</evidence>
<dbReference type="Pfam" id="PF07993">
    <property type="entry name" value="NAD_binding_4"/>
    <property type="match status" value="1"/>
</dbReference>